<gene>
    <name evidence="10" type="ORF">HF577_04935</name>
</gene>
<evidence type="ECO:0000256" key="4">
    <source>
        <dbReference type="ARBA" id="ARBA00022692"/>
    </source>
</evidence>
<dbReference type="SUPFAM" id="SSF161098">
    <property type="entry name" value="MetI-like"/>
    <property type="match status" value="1"/>
</dbReference>
<dbReference type="InterPro" id="IPR035906">
    <property type="entry name" value="MetI-like_sf"/>
</dbReference>
<evidence type="ECO:0000256" key="7">
    <source>
        <dbReference type="RuleBase" id="RU363032"/>
    </source>
</evidence>
<dbReference type="Gene3D" id="1.10.3720.10">
    <property type="entry name" value="MetI-like"/>
    <property type="match status" value="1"/>
</dbReference>
<evidence type="ECO:0000313" key="11">
    <source>
        <dbReference type="Proteomes" id="UP001296706"/>
    </source>
</evidence>
<feature type="domain" description="ABC transmembrane type-1" evidence="9">
    <location>
        <begin position="92"/>
        <end position="303"/>
    </location>
</feature>
<dbReference type="Proteomes" id="UP001296706">
    <property type="component" value="Unassembled WGS sequence"/>
</dbReference>
<dbReference type="InterPro" id="IPR051393">
    <property type="entry name" value="ABC_transporter_permease"/>
</dbReference>
<dbReference type="InterPro" id="IPR000515">
    <property type="entry name" value="MetI-like"/>
</dbReference>
<evidence type="ECO:0000313" key="10">
    <source>
        <dbReference type="EMBL" id="NMH76447.1"/>
    </source>
</evidence>
<dbReference type="EMBL" id="JAAXKY010000009">
    <property type="protein sequence ID" value="NMH76447.1"/>
    <property type="molecule type" value="Genomic_DNA"/>
</dbReference>
<feature type="transmembrane region" description="Helical" evidence="7">
    <location>
        <begin position="126"/>
        <end position="146"/>
    </location>
</feature>
<evidence type="ECO:0000256" key="3">
    <source>
        <dbReference type="ARBA" id="ARBA00022475"/>
    </source>
</evidence>
<dbReference type="CDD" id="cd06261">
    <property type="entry name" value="TM_PBP2"/>
    <property type="match status" value="1"/>
</dbReference>
<name>A0ABX1R8U6_9PSEU</name>
<evidence type="ECO:0000256" key="2">
    <source>
        <dbReference type="ARBA" id="ARBA00022448"/>
    </source>
</evidence>
<keyword evidence="5 7" id="KW-1133">Transmembrane helix</keyword>
<dbReference type="PANTHER" id="PTHR30193:SF41">
    <property type="entry name" value="DIACETYLCHITOBIOSE UPTAKE SYSTEM PERMEASE PROTEIN NGCF"/>
    <property type="match status" value="1"/>
</dbReference>
<evidence type="ECO:0000256" key="6">
    <source>
        <dbReference type="ARBA" id="ARBA00023136"/>
    </source>
</evidence>
<dbReference type="PROSITE" id="PS50928">
    <property type="entry name" value="ABC_TM1"/>
    <property type="match status" value="1"/>
</dbReference>
<dbReference type="Pfam" id="PF00528">
    <property type="entry name" value="BPD_transp_1"/>
    <property type="match status" value="1"/>
</dbReference>
<reference evidence="10 11" key="1">
    <citation type="submission" date="2020-04" db="EMBL/GenBank/DDBJ databases">
        <authorList>
            <person name="Klaysubun C."/>
            <person name="Duangmal K."/>
            <person name="Lipun K."/>
        </authorList>
    </citation>
    <scope>NUCLEOTIDE SEQUENCE [LARGE SCALE GENOMIC DNA]</scope>
    <source>
        <strain evidence="10 11">JCM 11839</strain>
    </source>
</reference>
<organism evidence="10 11">
    <name type="scientific">Pseudonocardia xinjiangensis</name>
    <dbReference type="NCBI Taxonomy" id="75289"/>
    <lineage>
        <taxon>Bacteria</taxon>
        <taxon>Bacillati</taxon>
        <taxon>Actinomycetota</taxon>
        <taxon>Actinomycetes</taxon>
        <taxon>Pseudonocardiales</taxon>
        <taxon>Pseudonocardiaceae</taxon>
        <taxon>Pseudonocardia</taxon>
    </lineage>
</organism>
<keyword evidence="4 7" id="KW-0812">Transmembrane</keyword>
<feature type="transmembrane region" description="Helical" evidence="7">
    <location>
        <begin position="285"/>
        <end position="305"/>
    </location>
</feature>
<evidence type="ECO:0000256" key="8">
    <source>
        <dbReference type="SAM" id="MobiDB-lite"/>
    </source>
</evidence>
<evidence type="ECO:0000256" key="5">
    <source>
        <dbReference type="ARBA" id="ARBA00022989"/>
    </source>
</evidence>
<feature type="region of interest" description="Disordered" evidence="8">
    <location>
        <begin position="1"/>
        <end position="28"/>
    </location>
</feature>
<feature type="transmembrane region" description="Helical" evidence="7">
    <location>
        <begin position="34"/>
        <end position="61"/>
    </location>
</feature>
<feature type="transmembrane region" description="Helical" evidence="7">
    <location>
        <begin position="90"/>
        <end position="114"/>
    </location>
</feature>
<accession>A0ABX1R8U6</accession>
<keyword evidence="3" id="KW-1003">Cell membrane</keyword>
<sequence length="315" mass="33749">MTVELTAAAADPAPTRRRRRPAPRRGPGPTRAMGLAFVGPYVVLMLAFGIIPAVYAVALAFSRADGGFAGLDNFVRVITDFRFLPAVQHVAVYLVLWLVMLTVLVVVLALVLHAVTTRWVSRALRLLYYLPGALAGASAVLLWLFVLNPDAGPAGPLLKAMGFETFAQTIQPGNLSLVFAVIAFWTGAGQWVIVMYGALNNIPTEVMEAARIDGANPVQIALRIQLPLLRKWIAYMAVLALAAGTQLFVEPTLLSQASTGVVPNDYSVNQLAYQYAFNLSDFNGAAAIAVLLLVVSVALSAVFVLRGGLFDTEEP</sequence>
<feature type="transmembrane region" description="Helical" evidence="7">
    <location>
        <begin position="232"/>
        <end position="249"/>
    </location>
</feature>
<comment type="caution">
    <text evidence="10">The sequence shown here is derived from an EMBL/GenBank/DDBJ whole genome shotgun (WGS) entry which is preliminary data.</text>
</comment>
<feature type="transmembrane region" description="Helical" evidence="7">
    <location>
        <begin position="177"/>
        <end position="199"/>
    </location>
</feature>
<protein>
    <submittedName>
        <fullName evidence="10">Sugar ABC transporter permease</fullName>
    </submittedName>
</protein>
<dbReference type="RefSeq" id="WP_169394528.1">
    <property type="nucleotide sequence ID" value="NZ_JAAXKY010000009.1"/>
</dbReference>
<dbReference type="PANTHER" id="PTHR30193">
    <property type="entry name" value="ABC TRANSPORTER PERMEASE PROTEIN"/>
    <property type="match status" value="1"/>
</dbReference>
<evidence type="ECO:0000256" key="1">
    <source>
        <dbReference type="ARBA" id="ARBA00004651"/>
    </source>
</evidence>
<keyword evidence="6 7" id="KW-0472">Membrane</keyword>
<keyword evidence="11" id="KW-1185">Reference proteome</keyword>
<comment type="subcellular location">
    <subcellularLocation>
        <location evidence="1 7">Cell membrane</location>
        <topology evidence="1 7">Multi-pass membrane protein</topology>
    </subcellularLocation>
</comment>
<keyword evidence="2 7" id="KW-0813">Transport</keyword>
<evidence type="ECO:0000259" key="9">
    <source>
        <dbReference type="PROSITE" id="PS50928"/>
    </source>
</evidence>
<comment type="similarity">
    <text evidence="7">Belongs to the binding-protein-dependent transport system permease family.</text>
</comment>
<proteinExistence type="inferred from homology"/>
<feature type="compositionally biased region" description="Low complexity" evidence="8">
    <location>
        <begin position="1"/>
        <end position="13"/>
    </location>
</feature>